<evidence type="ECO:0000313" key="1">
    <source>
        <dbReference type="EMBL" id="OZI36205.1"/>
    </source>
</evidence>
<reference evidence="1 4" key="2">
    <citation type="submission" date="2017-05" db="EMBL/GenBank/DDBJ databases">
        <title>Complete and WGS of Bordetella genogroups.</title>
        <authorList>
            <person name="Spilker T."/>
            <person name="LiPuma J."/>
        </authorList>
    </citation>
    <scope>NUCLEOTIDE SEQUENCE [LARGE SCALE GENOMIC DNA]</scope>
    <source>
        <strain evidence="1 4">AU17610</strain>
    </source>
</reference>
<keyword evidence="3" id="KW-1185">Reference proteome</keyword>
<dbReference type="Proteomes" id="UP000217005">
    <property type="component" value="Unassembled WGS sequence"/>
</dbReference>
<reference evidence="2 3" key="1">
    <citation type="submission" date="2017-05" db="EMBL/GenBank/DDBJ databases">
        <title>Complete and WGS of Bordetella genogroups.</title>
        <authorList>
            <person name="Spilker T."/>
            <person name="Lipuma J."/>
        </authorList>
    </citation>
    <scope>NUCLEOTIDE SEQUENCE [LARGE SCALE GENOMIC DNA]</scope>
    <source>
        <strain evidence="2 3">AU9795</strain>
    </source>
</reference>
<dbReference type="EMBL" id="NEVL01000003">
    <property type="protein sequence ID" value="OZI36205.1"/>
    <property type="molecule type" value="Genomic_DNA"/>
</dbReference>
<accession>A0A261SGC6</accession>
<protein>
    <submittedName>
        <fullName evidence="1">Uncharacterized protein</fullName>
    </submittedName>
</protein>
<evidence type="ECO:0000313" key="4">
    <source>
        <dbReference type="Proteomes" id="UP000217005"/>
    </source>
</evidence>
<dbReference type="EMBL" id="NEVR01000004">
    <property type="protein sequence ID" value="OZI58902.1"/>
    <property type="molecule type" value="Genomic_DNA"/>
</dbReference>
<comment type="caution">
    <text evidence="1">The sequence shown here is derived from an EMBL/GenBank/DDBJ whole genome shotgun (WGS) entry which is preliminary data.</text>
</comment>
<sequence>MEISSRQVGEFEGGLSLDTSIDDAVIATYVVLGAPDLDAIADFVPPERVGEGAAIHAASVDSVDQAQEQIDEVLENINPGDLAVFFCADADCFGAALDLLGLPVD</sequence>
<dbReference type="AlphaFoldDB" id="A0A261SGC6"/>
<dbReference type="Proteomes" id="UP000216354">
    <property type="component" value="Unassembled WGS sequence"/>
</dbReference>
<dbReference type="OrthoDB" id="8665290at2"/>
<evidence type="ECO:0000313" key="2">
    <source>
        <dbReference type="EMBL" id="OZI58902.1"/>
    </source>
</evidence>
<proteinExistence type="predicted"/>
<name>A0A261SGC6_9BORD</name>
<evidence type="ECO:0000313" key="3">
    <source>
        <dbReference type="Proteomes" id="UP000216354"/>
    </source>
</evidence>
<organism evidence="1 4">
    <name type="scientific">Bordetella genomosp. 1</name>
    <dbReference type="NCBI Taxonomy" id="1395607"/>
    <lineage>
        <taxon>Bacteria</taxon>
        <taxon>Pseudomonadati</taxon>
        <taxon>Pseudomonadota</taxon>
        <taxon>Betaproteobacteria</taxon>
        <taxon>Burkholderiales</taxon>
        <taxon>Alcaligenaceae</taxon>
        <taxon>Bordetella</taxon>
    </lineage>
</organism>
<gene>
    <name evidence="2" type="ORF">CAL27_19735</name>
    <name evidence="1" type="ORF">CEG14_14370</name>
</gene>
<dbReference type="RefSeq" id="WP_094827014.1">
    <property type="nucleotide sequence ID" value="NZ_NEVL01000003.1"/>
</dbReference>